<dbReference type="InParanoid" id="F7BHY4"/>
<accession>F7BHY4</accession>
<dbReference type="HOGENOM" id="CLU_892906_0_0_1"/>
<organism evidence="2 3">
    <name type="scientific">Ciona intestinalis</name>
    <name type="common">Transparent sea squirt</name>
    <name type="synonym">Ascidia intestinalis</name>
    <dbReference type="NCBI Taxonomy" id="7719"/>
    <lineage>
        <taxon>Eukaryota</taxon>
        <taxon>Metazoa</taxon>
        <taxon>Chordata</taxon>
        <taxon>Tunicata</taxon>
        <taxon>Ascidiacea</taxon>
        <taxon>Phlebobranchia</taxon>
        <taxon>Cionidae</taxon>
        <taxon>Ciona</taxon>
    </lineage>
</organism>
<sequence length="312" mass="33898">MTSQSSAPSSVSSVQEEFVAEIQKKASDLGIEAKELTFEADVIDKLEKSDIRPEEVEVFHDKEAGRHIVRSRHSSATASSVLTPSSEEPGEQSDYKEATKKKPKLVVDLKIEDKAPESISRASSISTSVSSHSYQRTARSRSSSISPERKRPSIPVEKSQVVLDYDVTTYEGKLGDPKTEEPTIQSGRPHVEPEKIKVTTDRAQKLDEKDKSLADKRKTSDLTSKKGKPGQKLLNNVPGAASVAESVNSEKSSSKGTKAKSVTKGPQRAGKPGVKQAVGKASIDSKGEVDSVKEELTEEEKLQRDLAKLTDV</sequence>
<feature type="compositionally biased region" description="Low complexity" evidence="1">
    <location>
        <begin position="118"/>
        <end position="133"/>
    </location>
</feature>
<feature type="region of interest" description="Disordered" evidence="1">
    <location>
        <begin position="49"/>
        <end position="312"/>
    </location>
</feature>
<feature type="compositionally biased region" description="Basic and acidic residues" evidence="1">
    <location>
        <begin position="283"/>
        <end position="312"/>
    </location>
</feature>
<feature type="compositionally biased region" description="Basic and acidic residues" evidence="1">
    <location>
        <begin position="49"/>
        <end position="66"/>
    </location>
</feature>
<protein>
    <submittedName>
        <fullName evidence="2">Uncharacterized protein</fullName>
    </submittedName>
</protein>
<evidence type="ECO:0000313" key="3">
    <source>
        <dbReference type="Proteomes" id="UP000008144"/>
    </source>
</evidence>
<feature type="compositionally biased region" description="Polar residues" evidence="1">
    <location>
        <begin position="134"/>
        <end position="146"/>
    </location>
</feature>
<evidence type="ECO:0000313" key="2">
    <source>
        <dbReference type="Ensembl" id="ENSCINP00000026388.2"/>
    </source>
</evidence>
<feature type="compositionally biased region" description="Polar residues" evidence="1">
    <location>
        <begin position="245"/>
        <end position="256"/>
    </location>
</feature>
<name>F7BHY4_CIOIN</name>
<feature type="compositionally biased region" description="Basic and acidic residues" evidence="1">
    <location>
        <begin position="93"/>
        <end position="116"/>
    </location>
</feature>
<evidence type="ECO:0000256" key="1">
    <source>
        <dbReference type="SAM" id="MobiDB-lite"/>
    </source>
</evidence>
<proteinExistence type="predicted"/>
<reference evidence="2" key="2">
    <citation type="journal article" date="2008" name="Genome Biol.">
        <title>Improved genome assembly and evidence-based global gene model set for the chordate Ciona intestinalis: new insight into intron and operon populations.</title>
        <authorList>
            <person name="Satou Y."/>
            <person name="Mineta K."/>
            <person name="Ogasawara M."/>
            <person name="Sasakura Y."/>
            <person name="Shoguchi E."/>
            <person name="Ueno K."/>
            <person name="Yamada L."/>
            <person name="Matsumoto J."/>
            <person name="Wasserscheid J."/>
            <person name="Dewar K."/>
            <person name="Wiley G.B."/>
            <person name="Macmil S.L."/>
            <person name="Roe B.A."/>
            <person name="Zeller R.W."/>
            <person name="Hastings K.E."/>
            <person name="Lemaire P."/>
            <person name="Lindquist E."/>
            <person name="Endo T."/>
            <person name="Hotta K."/>
            <person name="Inaba K."/>
        </authorList>
    </citation>
    <scope>NUCLEOTIDE SEQUENCE [LARGE SCALE GENOMIC DNA]</scope>
    <source>
        <strain evidence="2">wild type</strain>
    </source>
</reference>
<reference evidence="2" key="3">
    <citation type="submission" date="2025-08" db="UniProtKB">
        <authorList>
            <consortium name="Ensembl"/>
        </authorList>
    </citation>
    <scope>IDENTIFICATION</scope>
</reference>
<keyword evidence="3" id="KW-1185">Reference proteome</keyword>
<reference evidence="3" key="1">
    <citation type="journal article" date="2002" name="Science">
        <title>The draft genome of Ciona intestinalis: insights into chordate and vertebrate origins.</title>
        <authorList>
            <person name="Dehal P."/>
            <person name="Satou Y."/>
            <person name="Campbell R.K."/>
            <person name="Chapman J."/>
            <person name="Degnan B."/>
            <person name="De Tomaso A."/>
            <person name="Davidson B."/>
            <person name="Di Gregorio A."/>
            <person name="Gelpke M."/>
            <person name="Goodstein D.M."/>
            <person name="Harafuji N."/>
            <person name="Hastings K.E."/>
            <person name="Ho I."/>
            <person name="Hotta K."/>
            <person name="Huang W."/>
            <person name="Kawashima T."/>
            <person name="Lemaire P."/>
            <person name="Martinez D."/>
            <person name="Meinertzhagen I.A."/>
            <person name="Necula S."/>
            <person name="Nonaka M."/>
            <person name="Putnam N."/>
            <person name="Rash S."/>
            <person name="Saiga H."/>
            <person name="Satake M."/>
            <person name="Terry A."/>
            <person name="Yamada L."/>
            <person name="Wang H.G."/>
            <person name="Awazu S."/>
            <person name="Azumi K."/>
            <person name="Boore J."/>
            <person name="Branno M."/>
            <person name="Chin-Bow S."/>
            <person name="DeSantis R."/>
            <person name="Doyle S."/>
            <person name="Francino P."/>
            <person name="Keys D.N."/>
            <person name="Haga S."/>
            <person name="Hayashi H."/>
            <person name="Hino K."/>
            <person name="Imai K.S."/>
            <person name="Inaba K."/>
            <person name="Kano S."/>
            <person name="Kobayashi K."/>
            <person name="Kobayashi M."/>
            <person name="Lee B.I."/>
            <person name="Makabe K.W."/>
            <person name="Manohar C."/>
            <person name="Matassi G."/>
            <person name="Medina M."/>
            <person name="Mochizuki Y."/>
            <person name="Mount S."/>
            <person name="Morishita T."/>
            <person name="Miura S."/>
            <person name="Nakayama A."/>
            <person name="Nishizaka S."/>
            <person name="Nomoto H."/>
            <person name="Ohta F."/>
            <person name="Oishi K."/>
            <person name="Rigoutsos I."/>
            <person name="Sano M."/>
            <person name="Sasaki A."/>
            <person name="Sasakura Y."/>
            <person name="Shoguchi E."/>
            <person name="Shin-i T."/>
            <person name="Spagnuolo A."/>
            <person name="Stainier D."/>
            <person name="Suzuki M.M."/>
            <person name="Tassy O."/>
            <person name="Takatori N."/>
            <person name="Tokuoka M."/>
            <person name="Yagi K."/>
            <person name="Yoshizaki F."/>
            <person name="Wada S."/>
            <person name="Zhang C."/>
            <person name="Hyatt P.D."/>
            <person name="Larimer F."/>
            <person name="Detter C."/>
            <person name="Doggett N."/>
            <person name="Glavina T."/>
            <person name="Hawkins T."/>
            <person name="Richardson P."/>
            <person name="Lucas S."/>
            <person name="Kohara Y."/>
            <person name="Levine M."/>
            <person name="Satoh N."/>
            <person name="Rokhsar D.S."/>
        </authorList>
    </citation>
    <scope>NUCLEOTIDE SEQUENCE [LARGE SCALE GENOMIC DNA]</scope>
</reference>
<dbReference type="Proteomes" id="UP000008144">
    <property type="component" value="Chromosome 13"/>
</dbReference>
<dbReference type="AlphaFoldDB" id="F7BHY4"/>
<feature type="compositionally biased region" description="Basic and acidic residues" evidence="1">
    <location>
        <begin position="189"/>
        <end position="224"/>
    </location>
</feature>
<dbReference type="Ensembl" id="ENSCINT00000026634.2">
    <property type="protein sequence ID" value="ENSCINP00000026388.2"/>
    <property type="gene ID" value="ENSCING00000014658.2"/>
</dbReference>
<reference evidence="2" key="4">
    <citation type="submission" date="2025-09" db="UniProtKB">
        <authorList>
            <consortium name="Ensembl"/>
        </authorList>
    </citation>
    <scope>IDENTIFICATION</scope>
</reference>
<feature type="compositionally biased region" description="Polar residues" evidence="1">
    <location>
        <begin position="74"/>
        <end position="86"/>
    </location>
</feature>
<dbReference type="EMBL" id="EAAA01001098">
    <property type="status" value="NOT_ANNOTATED_CDS"/>
    <property type="molecule type" value="Genomic_DNA"/>
</dbReference>